<dbReference type="InterPro" id="IPR015422">
    <property type="entry name" value="PyrdxlP-dep_Trfase_small"/>
</dbReference>
<dbReference type="InterPro" id="IPR000192">
    <property type="entry name" value="Aminotrans_V_dom"/>
</dbReference>
<accession>A0ABQ2WRH1</accession>
<evidence type="ECO:0000259" key="2">
    <source>
        <dbReference type="Pfam" id="PF00266"/>
    </source>
</evidence>
<comment type="caution">
    <text evidence="3">The sequence shown here is derived from an EMBL/GenBank/DDBJ whole genome shotgun (WGS) entry which is preliminary data.</text>
</comment>
<dbReference type="InterPro" id="IPR015424">
    <property type="entry name" value="PyrdxlP-dep_Trfase"/>
</dbReference>
<evidence type="ECO:0000256" key="1">
    <source>
        <dbReference type="ARBA" id="ARBA00022898"/>
    </source>
</evidence>
<keyword evidence="4" id="KW-1185">Reference proteome</keyword>
<evidence type="ECO:0000313" key="4">
    <source>
        <dbReference type="Proteomes" id="UP000634667"/>
    </source>
</evidence>
<dbReference type="Gene3D" id="3.90.1150.10">
    <property type="entry name" value="Aspartate Aminotransferase, domain 1"/>
    <property type="match status" value="1"/>
</dbReference>
<feature type="domain" description="Aminotransferase class V" evidence="2">
    <location>
        <begin position="56"/>
        <end position="359"/>
    </location>
</feature>
<keyword evidence="1" id="KW-0663">Pyridoxal phosphate</keyword>
<dbReference type="EMBL" id="BMYR01000008">
    <property type="protein sequence ID" value="GGW64646.1"/>
    <property type="molecule type" value="Genomic_DNA"/>
</dbReference>
<sequence length="387" mass="44636">MYQHFFQRFLQASQHKQHFASHSHHYWPDVTREATMAYWDDSARLVDDKWQYIFGTKIPHTQQLVADVLNFPAAEQIVFAPNTHEFVMRLLSCFNWQKPLRILTTDSEFYSFQRQIKRLSEYENIEIDIIATEPFASFERRFIEAAQHAPYDMVFCSQVFFNSGYAIADLTVFVNQLAAVTEAMIVIDGYHGFMALPTDLSAIAERIFYLSGSYKYAQGGEGCCFMTVPAGSEHRPVYTGWFAEFGALAKDKSALVLYSEDGYRFAGSTMDFTALYRLEAALLLYKQQGISVGRIHRYVQQLQQHFLTLLDAQAHPLLNREHLLLHDANHHGHFFTFRLTNSKQVAEIAALLKQAGITTDYRGDRLRFGFGLYQMAEQFDLTCLNIK</sequence>
<reference evidence="4" key="1">
    <citation type="journal article" date="2019" name="Int. J. Syst. Evol. Microbiol.">
        <title>The Global Catalogue of Microorganisms (GCM) 10K type strain sequencing project: providing services to taxonomists for standard genome sequencing and annotation.</title>
        <authorList>
            <consortium name="The Broad Institute Genomics Platform"/>
            <consortium name="The Broad Institute Genome Sequencing Center for Infectious Disease"/>
            <person name="Wu L."/>
            <person name="Ma J."/>
        </authorList>
    </citation>
    <scope>NUCLEOTIDE SEQUENCE [LARGE SCALE GENOMIC DNA]</scope>
    <source>
        <strain evidence="4">KCTC 23723</strain>
    </source>
</reference>
<protein>
    <recommendedName>
        <fullName evidence="2">Aminotransferase class V domain-containing protein</fullName>
    </recommendedName>
</protein>
<dbReference type="Gene3D" id="3.40.640.10">
    <property type="entry name" value="Type I PLP-dependent aspartate aminotransferase-like (Major domain)"/>
    <property type="match status" value="1"/>
</dbReference>
<dbReference type="Proteomes" id="UP000634667">
    <property type="component" value="Unassembled WGS sequence"/>
</dbReference>
<proteinExistence type="predicted"/>
<dbReference type="InterPro" id="IPR015421">
    <property type="entry name" value="PyrdxlP-dep_Trfase_major"/>
</dbReference>
<dbReference type="RefSeq" id="WP_189483145.1">
    <property type="nucleotide sequence ID" value="NZ_BMYR01000008.1"/>
</dbReference>
<evidence type="ECO:0000313" key="3">
    <source>
        <dbReference type="EMBL" id="GGW64646.1"/>
    </source>
</evidence>
<organism evidence="3 4">
    <name type="scientific">Alishewanella tabrizica</name>
    <dbReference type="NCBI Taxonomy" id="671278"/>
    <lineage>
        <taxon>Bacteria</taxon>
        <taxon>Pseudomonadati</taxon>
        <taxon>Pseudomonadota</taxon>
        <taxon>Gammaproteobacteria</taxon>
        <taxon>Alteromonadales</taxon>
        <taxon>Alteromonadaceae</taxon>
        <taxon>Alishewanella</taxon>
    </lineage>
</organism>
<dbReference type="Pfam" id="PF00266">
    <property type="entry name" value="Aminotran_5"/>
    <property type="match status" value="1"/>
</dbReference>
<name>A0ABQ2WRH1_9ALTE</name>
<gene>
    <name evidence="3" type="ORF">GCM10008111_20690</name>
</gene>
<dbReference type="SUPFAM" id="SSF53383">
    <property type="entry name" value="PLP-dependent transferases"/>
    <property type="match status" value="1"/>
</dbReference>